<evidence type="ECO:0000256" key="3">
    <source>
        <dbReference type="ARBA" id="ARBA00023015"/>
    </source>
</evidence>
<dbReference type="SUPFAM" id="SSF52172">
    <property type="entry name" value="CheY-like"/>
    <property type="match status" value="1"/>
</dbReference>
<keyword evidence="3" id="KW-0805">Transcription regulation</keyword>
<accession>A0A1G7ZE50</accession>
<reference evidence="7" key="1">
    <citation type="submission" date="2016-10" db="EMBL/GenBank/DDBJ databases">
        <authorList>
            <person name="Varghese N."/>
            <person name="Submissions S."/>
        </authorList>
    </citation>
    <scope>NUCLEOTIDE SEQUENCE [LARGE SCALE GENOMIC DNA]</scope>
    <source>
        <strain evidence="7">DSM 44526</strain>
    </source>
</reference>
<dbReference type="InterPro" id="IPR005561">
    <property type="entry name" value="ANTAR"/>
</dbReference>
<organism evidence="6 7">
    <name type="scientific">Klenkia brasiliensis</name>
    <dbReference type="NCBI Taxonomy" id="333142"/>
    <lineage>
        <taxon>Bacteria</taxon>
        <taxon>Bacillati</taxon>
        <taxon>Actinomycetota</taxon>
        <taxon>Actinomycetes</taxon>
        <taxon>Geodermatophilales</taxon>
        <taxon>Geodermatophilaceae</taxon>
        <taxon>Klenkia</taxon>
    </lineage>
</organism>
<keyword evidence="4" id="KW-0804">Transcription</keyword>
<dbReference type="AlphaFoldDB" id="A0A1G7ZE50"/>
<dbReference type="Pfam" id="PF03861">
    <property type="entry name" value="ANTAR"/>
    <property type="match status" value="1"/>
</dbReference>
<sequence length="242" mass="25348">MGTVHTAGTTPEGGGLARRLPLLPVTEQTVQSVALLVARHVEAVLPAAASASLTLLRGRRARTVAATGLLAHELDEAQYTEGTGPCLDTARSGEPHLLADARVDERWPAHAAEARRRGTLSCLSVPVPREHGIRAAVNVYAEPAGAFVPDDVPAVAAELVGVAVVLANVLDHQDLVAAADGVRQAEESRAVIEQAKGLLMQEHGWDADQAFAELLRRSNDTNTRVRDLAAGLVSAAGRPTVS</sequence>
<name>A0A1G7ZE50_9ACTN</name>
<evidence type="ECO:0000259" key="5">
    <source>
        <dbReference type="PROSITE" id="PS50921"/>
    </source>
</evidence>
<dbReference type="SMART" id="SM01012">
    <property type="entry name" value="ANTAR"/>
    <property type="match status" value="1"/>
</dbReference>
<proteinExistence type="predicted"/>
<keyword evidence="7" id="KW-1185">Reference proteome</keyword>
<dbReference type="InterPro" id="IPR029016">
    <property type="entry name" value="GAF-like_dom_sf"/>
</dbReference>
<dbReference type="Proteomes" id="UP000198863">
    <property type="component" value="Unassembled WGS sequence"/>
</dbReference>
<dbReference type="Pfam" id="PF13185">
    <property type="entry name" value="GAF_2"/>
    <property type="match status" value="1"/>
</dbReference>
<evidence type="ECO:0000256" key="4">
    <source>
        <dbReference type="ARBA" id="ARBA00023163"/>
    </source>
</evidence>
<keyword evidence="2" id="KW-0418">Kinase</keyword>
<evidence type="ECO:0000256" key="2">
    <source>
        <dbReference type="ARBA" id="ARBA00022777"/>
    </source>
</evidence>
<dbReference type="GO" id="GO:0003723">
    <property type="term" value="F:RNA binding"/>
    <property type="evidence" value="ECO:0007669"/>
    <property type="project" value="InterPro"/>
</dbReference>
<keyword evidence="1" id="KW-0808">Transferase</keyword>
<dbReference type="PIRSF" id="PIRSF036625">
    <property type="entry name" value="GAF_ANTAR"/>
    <property type="match status" value="1"/>
</dbReference>
<dbReference type="RefSeq" id="WP_091068439.1">
    <property type="nucleotide sequence ID" value="NZ_FNCF01000008.1"/>
</dbReference>
<dbReference type="Gene3D" id="1.10.10.10">
    <property type="entry name" value="Winged helix-like DNA-binding domain superfamily/Winged helix DNA-binding domain"/>
    <property type="match status" value="1"/>
</dbReference>
<feature type="domain" description="ANTAR" evidence="5">
    <location>
        <begin position="172"/>
        <end position="233"/>
    </location>
</feature>
<evidence type="ECO:0000313" key="7">
    <source>
        <dbReference type="Proteomes" id="UP000198863"/>
    </source>
</evidence>
<protein>
    <submittedName>
        <fullName evidence="6">GAF domain-containing protein</fullName>
    </submittedName>
</protein>
<dbReference type="InterPro" id="IPR011006">
    <property type="entry name" value="CheY-like_superfamily"/>
</dbReference>
<dbReference type="Gene3D" id="3.30.450.40">
    <property type="match status" value="1"/>
</dbReference>
<evidence type="ECO:0000256" key="1">
    <source>
        <dbReference type="ARBA" id="ARBA00022679"/>
    </source>
</evidence>
<dbReference type="InterPro" id="IPR036388">
    <property type="entry name" value="WH-like_DNA-bd_sf"/>
</dbReference>
<dbReference type="OrthoDB" id="4929862at2"/>
<dbReference type="GO" id="GO:0016301">
    <property type="term" value="F:kinase activity"/>
    <property type="evidence" value="ECO:0007669"/>
    <property type="project" value="UniProtKB-KW"/>
</dbReference>
<dbReference type="PROSITE" id="PS50921">
    <property type="entry name" value="ANTAR"/>
    <property type="match status" value="1"/>
</dbReference>
<dbReference type="InterPro" id="IPR012074">
    <property type="entry name" value="GAF_ANTAR"/>
</dbReference>
<dbReference type="SUPFAM" id="SSF55781">
    <property type="entry name" value="GAF domain-like"/>
    <property type="match status" value="1"/>
</dbReference>
<dbReference type="EMBL" id="FNCF01000008">
    <property type="protein sequence ID" value="SDH06806.1"/>
    <property type="molecule type" value="Genomic_DNA"/>
</dbReference>
<gene>
    <name evidence="6" type="ORF">SAMN05660324_4241</name>
</gene>
<dbReference type="InterPro" id="IPR003018">
    <property type="entry name" value="GAF"/>
</dbReference>
<evidence type="ECO:0000313" key="6">
    <source>
        <dbReference type="EMBL" id="SDH06806.1"/>
    </source>
</evidence>